<sequence>MDNYTNSIMLDLQKSKMFNNFYKKYMLEKTILDYVNFYVERKEKSFALMSSLMTPDEFCLTYDFKKKWYPTYFSSSIPQQEIDDYFSDKKYACGLQLIHIDTLKDVLNKMNMTYKIKKDRNFLNCCSNPSRTYVIINV</sequence>
<evidence type="ECO:0000313" key="1">
    <source>
        <dbReference type="EMBL" id="QHT26468.1"/>
    </source>
</evidence>
<accession>A0A6C0EC54</accession>
<reference evidence="1" key="1">
    <citation type="journal article" date="2020" name="Nature">
        <title>Giant virus diversity and host interactions through global metagenomics.</title>
        <authorList>
            <person name="Schulz F."/>
            <person name="Roux S."/>
            <person name="Paez-Espino D."/>
            <person name="Jungbluth S."/>
            <person name="Walsh D.A."/>
            <person name="Denef V.J."/>
            <person name="McMahon K.D."/>
            <person name="Konstantinidis K.T."/>
            <person name="Eloe-Fadrosh E.A."/>
            <person name="Kyrpides N.C."/>
            <person name="Woyke T."/>
        </authorList>
    </citation>
    <scope>NUCLEOTIDE SEQUENCE</scope>
    <source>
        <strain evidence="1">GVMAG-M-3300023179-27</strain>
    </source>
</reference>
<dbReference type="AlphaFoldDB" id="A0A6C0EC54"/>
<proteinExistence type="predicted"/>
<dbReference type="EMBL" id="MN739791">
    <property type="protein sequence ID" value="QHT26468.1"/>
    <property type="molecule type" value="Genomic_DNA"/>
</dbReference>
<name>A0A6C0EC54_9ZZZZ</name>
<protein>
    <submittedName>
        <fullName evidence="1">Uncharacterized protein</fullName>
    </submittedName>
</protein>
<organism evidence="1">
    <name type="scientific">viral metagenome</name>
    <dbReference type="NCBI Taxonomy" id="1070528"/>
    <lineage>
        <taxon>unclassified sequences</taxon>
        <taxon>metagenomes</taxon>
        <taxon>organismal metagenomes</taxon>
    </lineage>
</organism>